<keyword evidence="3" id="KW-1185">Reference proteome</keyword>
<dbReference type="AlphaFoldDB" id="R0MQJ2"/>
<evidence type="ECO:0000313" key="2">
    <source>
        <dbReference type="EMBL" id="EOB15158.1"/>
    </source>
</evidence>
<organism evidence="2 3">
    <name type="scientific">Nosema bombycis (strain CQ1 / CVCC 102059)</name>
    <name type="common">Microsporidian parasite</name>
    <name type="synonym">Pebrine of silkworm</name>
    <dbReference type="NCBI Taxonomy" id="578461"/>
    <lineage>
        <taxon>Eukaryota</taxon>
        <taxon>Fungi</taxon>
        <taxon>Fungi incertae sedis</taxon>
        <taxon>Microsporidia</taxon>
        <taxon>Nosematidae</taxon>
        <taxon>Nosema</taxon>
    </lineage>
</organism>
<dbReference type="EMBL" id="KB908916">
    <property type="protein sequence ID" value="EOB15158.1"/>
    <property type="molecule type" value="Genomic_DNA"/>
</dbReference>
<name>R0MQJ2_NOSB1</name>
<evidence type="ECO:0000256" key="1">
    <source>
        <dbReference type="SAM" id="Phobius"/>
    </source>
</evidence>
<proteinExistence type="predicted"/>
<keyword evidence="1" id="KW-1133">Transmembrane helix</keyword>
<keyword evidence="1" id="KW-0472">Membrane</keyword>
<accession>R0MQJ2</accession>
<feature type="transmembrane region" description="Helical" evidence="1">
    <location>
        <begin position="338"/>
        <end position="359"/>
    </location>
</feature>
<gene>
    <name evidence="2" type="ORF">NBO_8g0023</name>
</gene>
<sequence>MLTLGLENPFRMMTYKYFELRRLRKINSNDEIFSFANIDGLGQLFEKMINELINSDMSEHIDLRYYRKLFDVENGKLKNHFIYHDDPFYPLYRHVENLLEDLSRLKEISIAEHNKKANNDTFVKSILSNRKLFLEDLNMSMCDKYSLKLVVCCDERFDLKKENRIKMNDIILQGIKSQQRFLTIHLSEDQRQLDEFVNVIMVFETLEMSFNQLCRNEDYGEIEIILPDIKNNDDYFEIENDNPLVQREKRSVDYNLMSNNYQNFIKKPTLRFLNNKKPQPLPIYQYFSSKNKSHRSLRDMSANEIVPVNSYDQLENVSDKNIDLYGSYRYPNYISSNGPGLCFFISLPMFFGVLLIILFKKMF</sequence>
<evidence type="ECO:0000313" key="3">
    <source>
        <dbReference type="Proteomes" id="UP000016927"/>
    </source>
</evidence>
<dbReference type="HOGENOM" id="CLU_814064_0_0_1"/>
<dbReference type="VEuPathDB" id="MicrosporidiaDB:NBO_8g0023"/>
<protein>
    <submittedName>
        <fullName evidence="2">Uncharacterized protein</fullName>
    </submittedName>
</protein>
<dbReference type="Proteomes" id="UP000016927">
    <property type="component" value="Unassembled WGS sequence"/>
</dbReference>
<keyword evidence="1" id="KW-0812">Transmembrane</keyword>
<reference evidence="2 3" key="1">
    <citation type="journal article" date="2013" name="BMC Genomics">
        <title>Comparative genomics of parasitic silkworm microsporidia reveal an association between genome expansion and host adaptation.</title>
        <authorList>
            <person name="Pan G."/>
            <person name="Xu J."/>
            <person name="Li T."/>
            <person name="Xia Q."/>
            <person name="Liu S.L."/>
            <person name="Zhang G."/>
            <person name="Li S."/>
            <person name="Li C."/>
            <person name="Liu H."/>
            <person name="Yang L."/>
            <person name="Liu T."/>
            <person name="Zhang X."/>
            <person name="Wu Z."/>
            <person name="Fan W."/>
            <person name="Dang X."/>
            <person name="Xiang H."/>
            <person name="Tao M."/>
            <person name="Li Y."/>
            <person name="Hu J."/>
            <person name="Li Z."/>
            <person name="Lin L."/>
            <person name="Luo J."/>
            <person name="Geng L."/>
            <person name="Wang L."/>
            <person name="Long M."/>
            <person name="Wan Y."/>
            <person name="He N."/>
            <person name="Zhang Z."/>
            <person name="Lu C."/>
            <person name="Keeling P.J."/>
            <person name="Wang J."/>
            <person name="Xiang Z."/>
            <person name="Zhou Z."/>
        </authorList>
    </citation>
    <scope>NUCLEOTIDE SEQUENCE [LARGE SCALE GENOMIC DNA]</scope>
    <source>
        <strain evidence="3">CQ1 / CVCC 102059</strain>
    </source>
</reference>